<feature type="compositionally biased region" description="Polar residues" evidence="2">
    <location>
        <begin position="1037"/>
        <end position="1047"/>
    </location>
</feature>
<feature type="transmembrane region" description="Helical" evidence="3">
    <location>
        <begin position="733"/>
        <end position="754"/>
    </location>
</feature>
<dbReference type="EMBL" id="JAYKXP010000005">
    <property type="protein sequence ID" value="KAK7058368.1"/>
    <property type="molecule type" value="Genomic_DNA"/>
</dbReference>
<feature type="transmembrane region" description="Helical" evidence="3">
    <location>
        <begin position="820"/>
        <end position="840"/>
    </location>
</feature>
<feature type="compositionally biased region" description="Acidic residues" evidence="2">
    <location>
        <begin position="544"/>
        <end position="580"/>
    </location>
</feature>
<evidence type="ECO:0000256" key="1">
    <source>
        <dbReference type="SAM" id="Coils"/>
    </source>
</evidence>
<dbReference type="PANTHER" id="PTHR34391">
    <property type="entry name" value="UPF0658 GOLGI APPARATUS MEMBRANE PROTEIN C1952.10C-RELATED"/>
    <property type="match status" value="1"/>
</dbReference>
<organism evidence="4 5">
    <name type="scientific">Paramarasmius palmivorus</name>
    <dbReference type="NCBI Taxonomy" id="297713"/>
    <lineage>
        <taxon>Eukaryota</taxon>
        <taxon>Fungi</taxon>
        <taxon>Dikarya</taxon>
        <taxon>Basidiomycota</taxon>
        <taxon>Agaricomycotina</taxon>
        <taxon>Agaricomycetes</taxon>
        <taxon>Agaricomycetidae</taxon>
        <taxon>Agaricales</taxon>
        <taxon>Marasmiineae</taxon>
        <taxon>Marasmiaceae</taxon>
        <taxon>Paramarasmius</taxon>
    </lineage>
</organism>
<dbReference type="InterPro" id="IPR040410">
    <property type="entry name" value="UPF0658_Golgi"/>
</dbReference>
<feature type="transmembrane region" description="Helical" evidence="3">
    <location>
        <begin position="847"/>
        <end position="868"/>
    </location>
</feature>
<gene>
    <name evidence="4" type="ORF">VNI00_002002</name>
</gene>
<evidence type="ECO:0000256" key="2">
    <source>
        <dbReference type="SAM" id="MobiDB-lite"/>
    </source>
</evidence>
<feature type="coiled-coil region" evidence="1">
    <location>
        <begin position="121"/>
        <end position="169"/>
    </location>
</feature>
<feature type="compositionally biased region" description="Polar residues" evidence="2">
    <location>
        <begin position="495"/>
        <end position="504"/>
    </location>
</feature>
<reference evidence="4 5" key="1">
    <citation type="submission" date="2024-01" db="EMBL/GenBank/DDBJ databases">
        <title>A draft genome for a cacao thread blight-causing isolate of Paramarasmius palmivorus.</title>
        <authorList>
            <person name="Baruah I.K."/>
            <person name="Bukari Y."/>
            <person name="Amoako-Attah I."/>
            <person name="Meinhardt L.W."/>
            <person name="Bailey B.A."/>
            <person name="Cohen S.P."/>
        </authorList>
    </citation>
    <scope>NUCLEOTIDE SEQUENCE [LARGE SCALE GENOMIC DNA]</scope>
    <source>
        <strain evidence="4 5">GH-12</strain>
    </source>
</reference>
<keyword evidence="1" id="KW-0175">Coiled coil</keyword>
<proteinExistence type="predicted"/>
<keyword evidence="3" id="KW-0472">Membrane</keyword>
<dbReference type="GO" id="GO:0000278">
    <property type="term" value="P:mitotic cell cycle"/>
    <property type="evidence" value="ECO:0007669"/>
    <property type="project" value="InterPro"/>
</dbReference>
<protein>
    <submittedName>
        <fullName evidence="4">Uncharacterized protein</fullName>
    </submittedName>
</protein>
<evidence type="ECO:0000313" key="5">
    <source>
        <dbReference type="Proteomes" id="UP001383192"/>
    </source>
</evidence>
<comment type="caution">
    <text evidence="4">The sequence shown here is derived from an EMBL/GenBank/DDBJ whole genome shotgun (WGS) entry which is preliminary data.</text>
</comment>
<feature type="region of interest" description="Disordered" evidence="2">
    <location>
        <begin position="987"/>
        <end position="1055"/>
    </location>
</feature>
<dbReference type="Pfam" id="PF05859">
    <property type="entry name" value="Mis12"/>
    <property type="match status" value="1"/>
</dbReference>
<keyword evidence="3" id="KW-1133">Transmembrane helix</keyword>
<dbReference type="GO" id="GO:0000775">
    <property type="term" value="C:chromosome, centromeric region"/>
    <property type="evidence" value="ECO:0007669"/>
    <property type="project" value="InterPro"/>
</dbReference>
<name>A0AAW0E639_9AGAR</name>
<dbReference type="InterPro" id="IPR008685">
    <property type="entry name" value="Centromere_Mis12"/>
</dbReference>
<feature type="compositionally biased region" description="Low complexity" evidence="2">
    <location>
        <begin position="505"/>
        <end position="543"/>
    </location>
</feature>
<keyword evidence="3" id="KW-0812">Transmembrane</keyword>
<feature type="transmembrane region" description="Helical" evidence="3">
    <location>
        <begin position="880"/>
        <end position="902"/>
    </location>
</feature>
<feature type="transmembrane region" description="Helical" evidence="3">
    <location>
        <begin position="775"/>
        <end position="800"/>
    </location>
</feature>
<feature type="compositionally biased region" description="Low complexity" evidence="2">
    <location>
        <begin position="1013"/>
        <end position="1035"/>
    </location>
</feature>
<dbReference type="GO" id="GO:0005634">
    <property type="term" value="C:nucleus"/>
    <property type="evidence" value="ECO:0007669"/>
    <property type="project" value="InterPro"/>
</dbReference>
<dbReference type="AlphaFoldDB" id="A0AAW0E639"/>
<dbReference type="GO" id="GO:0005794">
    <property type="term" value="C:Golgi apparatus"/>
    <property type="evidence" value="ECO:0007669"/>
    <property type="project" value="TreeGrafter"/>
</dbReference>
<evidence type="ECO:0000313" key="4">
    <source>
        <dbReference type="EMBL" id="KAK7058368.1"/>
    </source>
</evidence>
<feature type="compositionally biased region" description="Low complexity" evidence="2">
    <location>
        <begin position="447"/>
        <end position="494"/>
    </location>
</feature>
<dbReference type="Proteomes" id="UP001383192">
    <property type="component" value="Unassembled WGS sequence"/>
</dbReference>
<accession>A0AAW0E639</accession>
<feature type="region of interest" description="Disordered" evidence="2">
    <location>
        <begin position="447"/>
        <end position="589"/>
    </location>
</feature>
<keyword evidence="5" id="KW-1185">Reference proteome</keyword>
<evidence type="ECO:0000256" key="3">
    <source>
        <dbReference type="SAM" id="Phobius"/>
    </source>
</evidence>
<dbReference type="PANTHER" id="PTHR34391:SF2">
    <property type="entry name" value="TRP C-TERMINAL DOMAIN-CONTAINING PROTEIN"/>
    <property type="match status" value="1"/>
</dbReference>
<sequence>MSSSNTVPPLLITEALGFSPQLLLDDIINIANAAVTDGVNGLEGFLENWAEQRADKQDNNRHQEIESGLVAFQTLLEHYTDLAFDFFEAWCLRNIFAIPPDLPIVLPHQENLDLTVKPEREQELIEEVARLRAEIDSQRRLHLLLTRALRAAKRKRHESERRLEQISSLDPHRLDVLAKLPAQLLTMHDAVANLPPMDAATVAAMTQITLTEPGKRQWETSKAGYLNWAVSTLLERARADENARGSATVDSITRNVEEIGKADQLRQAFEITESMAAGLRDVDKGLDSPQMEEMNWLSDIMMILEIPIPHRLLNEMRVKQLWVYVPLPSKLKLIWDRLTFSRLTTAYFVFSLVHCIIQLGLQIRAFTINDRASNFLYTIAAQAGTTGGIPALSDNDLRLCDDVAHDLSTANCDVVWSAQRRNPIDMAAQRTDTSTIISTVTSIESVPAAASSSTGSTTSTIRATASTETTSTSQSRIETESETSTTAEESARATQNNGANTRSNTVTQTTQAATTQAETSTQVTQTATTASPTSATPINNSSQESDDEDDIFEDDDSDAGSDFGESDSESDSDSDSDVEDAAPPATPARLATREYDEFDGLRIFAKDVNGNATVTITGGGYDGESITLSKSCVWSLNYPVNQLGNTKREDVVFIGFQIWVLGMSLVALLNESIPHIFASLLTHVLATMWTGYQINHTAVFRANFNRVITKGACAGVPIPFLGNYWQMRAVAEYLTLAFNIVALIISAYLTWKLVKLFGWQTFKRVGASLSINRMYKLVLVMSIVLQLSMFFMGATVGLWLDNLFNGIAAQHAWYVPLYKATSFVTMFLLIPWIIMGWVSIRKELRIPMFAFLVLSILYLGGWSVMFLADTFRWTFLTWMFFRIMAITSVFLTVSAFVLGVICRYNFGKGLMRYLNAQEPLPGDDFAPVYTTKDLEKVDFPSNEKPIPTFSAAFGKGPEVPVPTQMFDSRFSNGPRFFQRSAVPFETPRGGSPVTIPSQAMTRSEDSYVGNGGVNVSRSDSNGSSKSFGSLASYYSYSGHNRSDSSGTVGKRWVIE</sequence>